<comment type="caution">
    <text evidence="1">The sequence shown here is derived from an EMBL/GenBank/DDBJ whole genome shotgun (WGS) entry which is preliminary data.</text>
</comment>
<organism evidence="1 2">
    <name type="scientific">Colletotrichum costaricense</name>
    <dbReference type="NCBI Taxonomy" id="1209916"/>
    <lineage>
        <taxon>Eukaryota</taxon>
        <taxon>Fungi</taxon>
        <taxon>Dikarya</taxon>
        <taxon>Ascomycota</taxon>
        <taxon>Pezizomycotina</taxon>
        <taxon>Sordariomycetes</taxon>
        <taxon>Hypocreomycetidae</taxon>
        <taxon>Glomerellales</taxon>
        <taxon>Glomerellaceae</taxon>
        <taxon>Colletotrichum</taxon>
        <taxon>Colletotrichum acutatum species complex</taxon>
    </lineage>
</organism>
<dbReference type="EMBL" id="MOOE01000010">
    <property type="protein sequence ID" value="KAK1522285.1"/>
    <property type="molecule type" value="Genomic_DNA"/>
</dbReference>
<gene>
    <name evidence="1" type="ORF">CCOS01_09997</name>
</gene>
<evidence type="ECO:0000313" key="1">
    <source>
        <dbReference type="EMBL" id="KAK1522285.1"/>
    </source>
</evidence>
<evidence type="ECO:0000313" key="2">
    <source>
        <dbReference type="Proteomes" id="UP001240678"/>
    </source>
</evidence>
<reference evidence="1 2" key="1">
    <citation type="submission" date="2016-10" db="EMBL/GenBank/DDBJ databases">
        <title>The genome sequence of Colletotrichum fioriniae PJ7.</title>
        <authorList>
            <person name="Baroncelli R."/>
        </authorList>
    </citation>
    <scope>NUCLEOTIDE SEQUENCE [LARGE SCALE GENOMIC DNA]</scope>
    <source>
        <strain evidence="1 2">IMI 309622</strain>
    </source>
</reference>
<sequence>MNQSSFNAVSTLGIPAYVSKAFLSQRQERISDRPACFYHRSSFPQVASFPSQNSSYYSSSASSKNGRIRCGVQCDLGDNRLHVW</sequence>
<proteinExistence type="predicted"/>
<dbReference type="GeneID" id="85341701"/>
<name>A0AAI9YSS4_9PEZI</name>
<dbReference type="Proteomes" id="UP001240678">
    <property type="component" value="Unassembled WGS sequence"/>
</dbReference>
<dbReference type="RefSeq" id="XP_060311319.1">
    <property type="nucleotide sequence ID" value="XM_060458154.1"/>
</dbReference>
<accession>A0AAI9YSS4</accession>
<dbReference type="AlphaFoldDB" id="A0AAI9YSS4"/>
<protein>
    <submittedName>
        <fullName evidence="1">Uncharacterized protein</fullName>
    </submittedName>
</protein>
<keyword evidence="2" id="KW-1185">Reference proteome</keyword>